<protein>
    <submittedName>
        <fullName evidence="2">Uncharacterized protein</fullName>
    </submittedName>
</protein>
<dbReference type="EMBL" id="CAIIXF020000001">
    <property type="protein sequence ID" value="CAH1775166.1"/>
    <property type="molecule type" value="Genomic_DNA"/>
</dbReference>
<gene>
    <name evidence="2" type="ORF">OFUS_LOCUS2505</name>
</gene>
<dbReference type="AlphaFoldDB" id="A0A8S4N2R2"/>
<proteinExistence type="predicted"/>
<feature type="chain" id="PRO_5035827682" evidence="1">
    <location>
        <begin position="24"/>
        <end position="397"/>
    </location>
</feature>
<comment type="caution">
    <text evidence="2">The sequence shown here is derived from an EMBL/GenBank/DDBJ whole genome shotgun (WGS) entry which is preliminary data.</text>
</comment>
<reference evidence="2" key="1">
    <citation type="submission" date="2022-03" db="EMBL/GenBank/DDBJ databases">
        <authorList>
            <person name="Martin C."/>
        </authorList>
    </citation>
    <scope>NUCLEOTIDE SEQUENCE</scope>
</reference>
<evidence type="ECO:0000313" key="3">
    <source>
        <dbReference type="Proteomes" id="UP000749559"/>
    </source>
</evidence>
<evidence type="ECO:0000256" key="1">
    <source>
        <dbReference type="SAM" id="SignalP"/>
    </source>
</evidence>
<dbReference type="OrthoDB" id="6327740at2759"/>
<keyword evidence="3" id="KW-1185">Reference proteome</keyword>
<keyword evidence="1" id="KW-0732">Signal</keyword>
<dbReference type="Pfam" id="PF13385">
    <property type="entry name" value="Laminin_G_3"/>
    <property type="match status" value="1"/>
</dbReference>
<organism evidence="2 3">
    <name type="scientific">Owenia fusiformis</name>
    <name type="common">Polychaete worm</name>
    <dbReference type="NCBI Taxonomy" id="6347"/>
    <lineage>
        <taxon>Eukaryota</taxon>
        <taxon>Metazoa</taxon>
        <taxon>Spiralia</taxon>
        <taxon>Lophotrochozoa</taxon>
        <taxon>Annelida</taxon>
        <taxon>Polychaeta</taxon>
        <taxon>Sedentaria</taxon>
        <taxon>Canalipalpata</taxon>
        <taxon>Sabellida</taxon>
        <taxon>Oweniida</taxon>
        <taxon>Oweniidae</taxon>
        <taxon>Owenia</taxon>
    </lineage>
</organism>
<evidence type="ECO:0000313" key="2">
    <source>
        <dbReference type="EMBL" id="CAH1775166.1"/>
    </source>
</evidence>
<accession>A0A8S4N2R2</accession>
<dbReference type="Proteomes" id="UP000749559">
    <property type="component" value="Unassembled WGS sequence"/>
</dbReference>
<dbReference type="InterPro" id="IPR013320">
    <property type="entry name" value="ConA-like_dom_sf"/>
</dbReference>
<sequence>MYHRVKMVPHIILLSLTLVASHGHVKRQTSLEVQYHSLIEAMPLHACFRCPWVQGSDCCRYIPYGSEDPSNEKEHFCPPGLGWNVEVCTCDWPGNIETGCDTSACIPKPVTTPDPGAPTTTTKRPKLKECPALKENECCLPDVGQWFTKLNDTHYRLNDGYPQGCPEGMLFSHISCCCEGQAIVPNPCKHWTFDRVDGNEYIDSLQQTFGQSIQASIVEGHTTSNKGVFLEEKDRVSIPYFSGAHFGKKFSLGLWVKSSSSNIGSVVVSNGNKLTKESVALVMVGNTIAGGIATELENPPNTYDMAFYNLRGDGWHFVALTYSDPELRIYVDQQLAHTSSQGGNIQSNLCQLNIGGVQSPSINVDELAICEFTWDASDVVNFRDNSIIPQLVQPIGK</sequence>
<name>A0A8S4N2R2_OWEFU</name>
<feature type="signal peptide" evidence="1">
    <location>
        <begin position="1"/>
        <end position="23"/>
    </location>
</feature>
<dbReference type="Gene3D" id="2.60.120.200">
    <property type="match status" value="1"/>
</dbReference>
<dbReference type="SUPFAM" id="SSF49899">
    <property type="entry name" value="Concanavalin A-like lectins/glucanases"/>
    <property type="match status" value="1"/>
</dbReference>